<keyword evidence="3" id="KW-1185">Reference proteome</keyword>
<dbReference type="Proteomes" id="UP001210925">
    <property type="component" value="Unassembled WGS sequence"/>
</dbReference>
<reference evidence="2" key="1">
    <citation type="submission" date="2020-05" db="EMBL/GenBank/DDBJ databases">
        <title>Phylogenomic resolution of chytrid fungi.</title>
        <authorList>
            <person name="Stajich J.E."/>
            <person name="Amses K."/>
            <person name="Simmons R."/>
            <person name="Seto K."/>
            <person name="Myers J."/>
            <person name="Bonds A."/>
            <person name="Quandt C.A."/>
            <person name="Barry K."/>
            <person name="Liu P."/>
            <person name="Grigoriev I."/>
            <person name="Longcore J.E."/>
            <person name="James T.Y."/>
        </authorList>
    </citation>
    <scope>NUCLEOTIDE SEQUENCE</scope>
    <source>
        <strain evidence="2">PLAUS21</strain>
    </source>
</reference>
<feature type="transmembrane region" description="Helical" evidence="1">
    <location>
        <begin position="20"/>
        <end position="38"/>
    </location>
</feature>
<gene>
    <name evidence="2" type="ORF">HK103_001334</name>
</gene>
<comment type="caution">
    <text evidence="2">The sequence shown here is derived from an EMBL/GenBank/DDBJ whole genome shotgun (WGS) entry which is preliminary data.</text>
</comment>
<evidence type="ECO:0000256" key="1">
    <source>
        <dbReference type="SAM" id="Phobius"/>
    </source>
</evidence>
<evidence type="ECO:0000313" key="3">
    <source>
        <dbReference type="Proteomes" id="UP001210925"/>
    </source>
</evidence>
<evidence type="ECO:0000313" key="2">
    <source>
        <dbReference type="EMBL" id="KAJ3252676.1"/>
    </source>
</evidence>
<sequence>MNKAVTLLVHTLFKSSIPRFLIITINTFCIAVISFFYASEVFTDSNVAQDPKTVTPMQDLNDFLWAIKGTYPLILLFDIHTTKSLIMMSAENEMEKTGANTLSTN</sequence>
<keyword evidence="1" id="KW-1133">Transmembrane helix</keyword>
<keyword evidence="1" id="KW-0472">Membrane</keyword>
<dbReference type="EMBL" id="JADGKB010000133">
    <property type="protein sequence ID" value="KAJ3252676.1"/>
    <property type="molecule type" value="Genomic_DNA"/>
</dbReference>
<keyword evidence="1" id="KW-0812">Transmembrane</keyword>
<accession>A0AAD5Y0N3</accession>
<protein>
    <submittedName>
        <fullName evidence="2">Uncharacterized protein</fullName>
    </submittedName>
</protein>
<name>A0AAD5Y0N3_9FUNG</name>
<proteinExistence type="predicted"/>
<organism evidence="2 3">
    <name type="scientific">Boothiomyces macroporosus</name>
    <dbReference type="NCBI Taxonomy" id="261099"/>
    <lineage>
        <taxon>Eukaryota</taxon>
        <taxon>Fungi</taxon>
        <taxon>Fungi incertae sedis</taxon>
        <taxon>Chytridiomycota</taxon>
        <taxon>Chytridiomycota incertae sedis</taxon>
        <taxon>Chytridiomycetes</taxon>
        <taxon>Rhizophydiales</taxon>
        <taxon>Terramycetaceae</taxon>
        <taxon>Boothiomyces</taxon>
    </lineage>
</organism>
<dbReference type="AlphaFoldDB" id="A0AAD5Y0N3"/>